<dbReference type="InterPro" id="IPR012336">
    <property type="entry name" value="Thioredoxin-like_fold"/>
</dbReference>
<keyword evidence="6" id="KW-1133">Transmembrane helix</keyword>
<evidence type="ECO:0000259" key="7">
    <source>
        <dbReference type="Pfam" id="PF13462"/>
    </source>
</evidence>
<protein>
    <submittedName>
        <fullName evidence="8">DsbA family protein</fullName>
    </submittedName>
</protein>
<evidence type="ECO:0000256" key="5">
    <source>
        <dbReference type="ARBA" id="ARBA00023284"/>
    </source>
</evidence>
<dbReference type="Gene3D" id="3.40.30.10">
    <property type="entry name" value="Glutaredoxin"/>
    <property type="match status" value="1"/>
</dbReference>
<feature type="transmembrane region" description="Helical" evidence="6">
    <location>
        <begin position="6"/>
        <end position="22"/>
    </location>
</feature>
<evidence type="ECO:0000256" key="6">
    <source>
        <dbReference type="SAM" id="Phobius"/>
    </source>
</evidence>
<comment type="similarity">
    <text evidence="1">Belongs to the thioredoxin family. DsbA subfamily.</text>
</comment>
<keyword evidence="9" id="KW-1185">Reference proteome</keyword>
<evidence type="ECO:0000256" key="1">
    <source>
        <dbReference type="ARBA" id="ARBA00005791"/>
    </source>
</evidence>
<dbReference type="Pfam" id="PF13462">
    <property type="entry name" value="Thioredoxin_4"/>
    <property type="match status" value="1"/>
</dbReference>
<keyword evidence="4" id="KW-1015">Disulfide bond</keyword>
<feature type="domain" description="Thioredoxin-like fold" evidence="7">
    <location>
        <begin position="37"/>
        <end position="206"/>
    </location>
</feature>
<gene>
    <name evidence="8" type="ORF">K0U00_29500</name>
</gene>
<keyword evidence="6" id="KW-0812">Transmembrane</keyword>
<keyword evidence="3" id="KW-0560">Oxidoreductase</keyword>
<proteinExistence type="inferred from homology"/>
<dbReference type="PANTHER" id="PTHR13887:SF14">
    <property type="entry name" value="DISULFIDE BOND FORMATION PROTEIN D"/>
    <property type="match status" value="1"/>
</dbReference>
<sequence length="212" mass="23908">MQIIMWTTGVVVIALIAVAIIFQPKAKPLEVAYDQLPILGKAEAPVKIVEFGDYKCPSCQYFSQNIMPLLKTDYIDTGKASLYFMNDTIIYQDSTTAALAAQAVFHQSNEEFWKYYDALFKNQKAEEQSIWATPDFLTDLAKSAGIKVDYDKLRQDIDNQTYMDEVTEHTRFAQNDAKVTATPTLLINGVKFEDVFNYEALKKAIDSAIGES</sequence>
<reference evidence="8 9" key="1">
    <citation type="submission" date="2021-07" db="EMBL/GenBank/DDBJ databases">
        <title>Paenibacillus radiodurans sp. nov., isolated from the southeastern edge of Tengger Desert.</title>
        <authorList>
            <person name="Zhang G."/>
        </authorList>
    </citation>
    <scope>NUCLEOTIDE SEQUENCE [LARGE SCALE GENOMIC DNA]</scope>
    <source>
        <strain evidence="8 9">CCM 7311</strain>
    </source>
</reference>
<name>A0ABS7CB73_9BACL</name>
<dbReference type="Proteomes" id="UP001519887">
    <property type="component" value="Unassembled WGS sequence"/>
</dbReference>
<evidence type="ECO:0000256" key="3">
    <source>
        <dbReference type="ARBA" id="ARBA00023002"/>
    </source>
</evidence>
<organism evidence="8 9">
    <name type="scientific">Paenibacillus sepulcri</name>
    <dbReference type="NCBI Taxonomy" id="359917"/>
    <lineage>
        <taxon>Bacteria</taxon>
        <taxon>Bacillati</taxon>
        <taxon>Bacillota</taxon>
        <taxon>Bacilli</taxon>
        <taxon>Bacillales</taxon>
        <taxon>Paenibacillaceae</taxon>
        <taxon>Paenibacillus</taxon>
    </lineage>
</organism>
<evidence type="ECO:0000313" key="9">
    <source>
        <dbReference type="Proteomes" id="UP001519887"/>
    </source>
</evidence>
<dbReference type="EMBL" id="JAHZIK010001103">
    <property type="protein sequence ID" value="MBW7458185.1"/>
    <property type="molecule type" value="Genomic_DNA"/>
</dbReference>
<keyword evidence="2" id="KW-0732">Signal</keyword>
<dbReference type="InterPro" id="IPR036249">
    <property type="entry name" value="Thioredoxin-like_sf"/>
</dbReference>
<accession>A0ABS7CB73</accession>
<keyword evidence="6" id="KW-0472">Membrane</keyword>
<comment type="caution">
    <text evidence="8">The sequence shown here is derived from an EMBL/GenBank/DDBJ whole genome shotgun (WGS) entry which is preliminary data.</text>
</comment>
<dbReference type="SUPFAM" id="SSF52833">
    <property type="entry name" value="Thioredoxin-like"/>
    <property type="match status" value="1"/>
</dbReference>
<evidence type="ECO:0000256" key="2">
    <source>
        <dbReference type="ARBA" id="ARBA00022729"/>
    </source>
</evidence>
<evidence type="ECO:0000256" key="4">
    <source>
        <dbReference type="ARBA" id="ARBA00023157"/>
    </source>
</evidence>
<dbReference type="PANTHER" id="PTHR13887">
    <property type="entry name" value="GLUTATHIONE S-TRANSFERASE KAPPA"/>
    <property type="match status" value="1"/>
</dbReference>
<keyword evidence="5" id="KW-0676">Redox-active center</keyword>
<evidence type="ECO:0000313" key="8">
    <source>
        <dbReference type="EMBL" id="MBW7458185.1"/>
    </source>
</evidence>